<organism evidence="2">
    <name type="scientific">Caulobacter sp. 602-2</name>
    <dbReference type="NCBI Taxonomy" id="2710887"/>
    <lineage>
        <taxon>Bacteria</taxon>
        <taxon>Pseudomonadati</taxon>
        <taxon>Pseudomonadota</taxon>
        <taxon>Alphaproteobacteria</taxon>
        <taxon>Caulobacterales</taxon>
        <taxon>Caulobacteraceae</taxon>
        <taxon>Caulobacter</taxon>
    </lineage>
</organism>
<dbReference type="PANTHER" id="PTHR34980:SF3">
    <property type="entry name" value="BLR8105 PROTEIN"/>
    <property type="match status" value="1"/>
</dbReference>
<dbReference type="RefSeq" id="WP_165260487.1">
    <property type="nucleotide sequence ID" value="NZ_JAAKGT010000008.1"/>
</dbReference>
<sequence length="130" mass="14204">MKTLAGKLFGFSGRLVRRDYWLLGLPAFAALVAVNLLIPVEMTPGGPIYTPPVILRLALSAPLIWALYAIGLKRCHDRGKGRGWLLLFLVVPVAGWAWSLVELGFLRGQPGANRFGPSPYGDESLDEIFA</sequence>
<keyword evidence="1" id="KW-0812">Transmembrane</keyword>
<feature type="transmembrane region" description="Helical" evidence="1">
    <location>
        <begin position="20"/>
        <end position="38"/>
    </location>
</feature>
<protein>
    <submittedName>
        <fullName evidence="2">DUF805 domain-containing protein</fullName>
    </submittedName>
</protein>
<dbReference type="Pfam" id="PF05656">
    <property type="entry name" value="DUF805"/>
    <property type="match status" value="1"/>
</dbReference>
<comment type="caution">
    <text evidence="2">The sequence shown here is derived from an EMBL/GenBank/DDBJ whole genome shotgun (WGS) entry which is preliminary data.</text>
</comment>
<name>A0A6G4R0H3_9CAUL</name>
<reference evidence="2" key="1">
    <citation type="submission" date="2020-02" db="EMBL/GenBank/DDBJ databases">
        <authorList>
            <person name="Gao J."/>
            <person name="Sun J."/>
        </authorList>
    </citation>
    <scope>NUCLEOTIDE SEQUENCE</scope>
    <source>
        <strain evidence="2">602-2</strain>
    </source>
</reference>
<feature type="transmembrane region" description="Helical" evidence="1">
    <location>
        <begin position="84"/>
        <end position="101"/>
    </location>
</feature>
<proteinExistence type="predicted"/>
<keyword evidence="1" id="KW-1133">Transmembrane helix</keyword>
<dbReference type="GO" id="GO:0005886">
    <property type="term" value="C:plasma membrane"/>
    <property type="evidence" value="ECO:0007669"/>
    <property type="project" value="TreeGrafter"/>
</dbReference>
<gene>
    <name evidence="2" type="ORF">G5B46_16615</name>
</gene>
<feature type="transmembrane region" description="Helical" evidence="1">
    <location>
        <begin position="53"/>
        <end position="72"/>
    </location>
</feature>
<evidence type="ECO:0000313" key="2">
    <source>
        <dbReference type="EMBL" id="NGM51233.1"/>
    </source>
</evidence>
<dbReference type="EMBL" id="JAAKGT010000008">
    <property type="protein sequence ID" value="NGM51233.1"/>
    <property type="molecule type" value="Genomic_DNA"/>
</dbReference>
<dbReference type="AlphaFoldDB" id="A0A6G4R0H3"/>
<dbReference type="InterPro" id="IPR008523">
    <property type="entry name" value="DUF805"/>
</dbReference>
<keyword evidence="1" id="KW-0472">Membrane</keyword>
<dbReference type="PANTHER" id="PTHR34980">
    <property type="entry name" value="INNER MEMBRANE PROTEIN-RELATED-RELATED"/>
    <property type="match status" value="1"/>
</dbReference>
<evidence type="ECO:0000256" key="1">
    <source>
        <dbReference type="SAM" id="Phobius"/>
    </source>
</evidence>
<accession>A0A6G4R0H3</accession>